<dbReference type="SUPFAM" id="SSF52129">
    <property type="entry name" value="Caspase-like"/>
    <property type="match status" value="1"/>
</dbReference>
<evidence type="ECO:0000313" key="2">
    <source>
        <dbReference type="EMBL" id="CAA6811985.1"/>
    </source>
</evidence>
<dbReference type="PROSITE" id="PS50208">
    <property type="entry name" value="CASPASE_P20"/>
    <property type="match status" value="1"/>
</dbReference>
<dbReference type="GO" id="GO:0005737">
    <property type="term" value="C:cytoplasm"/>
    <property type="evidence" value="ECO:0007669"/>
    <property type="project" value="TreeGrafter"/>
</dbReference>
<dbReference type="InterPro" id="IPR011600">
    <property type="entry name" value="Pept_C14_caspase"/>
</dbReference>
<evidence type="ECO:0000259" key="1">
    <source>
        <dbReference type="PROSITE" id="PS50208"/>
    </source>
</evidence>
<dbReference type="InterPro" id="IPR050452">
    <property type="entry name" value="Metacaspase"/>
</dbReference>
<sequence>MLPIMANAYTPKKEALLVGVEKYQNGESLPGIGLDINQMKKLLERRGFHVKVLFNQNATLSNVTNALNSYSKLSSNDSFVFYDSSHGTQIADVNGDEPDGLDEAYVLYDANENISNEHGLLIDDHLENMLSRIPAKKLMITDACHSGTMYKSFSRKTKTKSRKVASNFKYINKDRVSGEIQKPENLVVLSASKDNEKSIATSSGSLFTEAVYDTWSDNPNISFKDLQQATTLHIKDICRHDHNMVAHTPTLYTTNRAYINEPMSDFLQVNITVHPQKYLVEEYLDTLMTQGAVETLGLDSKNYYNNGDHIVFDIDAQGKQGHLYILTVKESENEISVLYPNPHYQNSSEQWRGRFSFPNAQTPFAFQADNKTNGLERTVVYTILSQSTIPELEVSRVGYNKFQSIFKDFKGQSSLKNAFKDILIKRKENQISIAKKVFSVGI</sequence>
<dbReference type="GO" id="GO:0006508">
    <property type="term" value="P:proteolysis"/>
    <property type="evidence" value="ECO:0007669"/>
    <property type="project" value="InterPro"/>
</dbReference>
<dbReference type="GO" id="GO:0004197">
    <property type="term" value="F:cysteine-type endopeptidase activity"/>
    <property type="evidence" value="ECO:0007669"/>
    <property type="project" value="InterPro"/>
</dbReference>
<dbReference type="InterPro" id="IPR001309">
    <property type="entry name" value="Pept_C14_p20"/>
</dbReference>
<reference evidence="2" key="1">
    <citation type="submission" date="2020-01" db="EMBL/GenBank/DDBJ databases">
        <authorList>
            <person name="Meier V. D."/>
            <person name="Meier V D."/>
        </authorList>
    </citation>
    <scope>NUCLEOTIDE SEQUENCE</scope>
    <source>
        <strain evidence="2">HLG_WM_MAG_02</strain>
    </source>
</reference>
<protein>
    <submittedName>
        <fullName evidence="2">Metacaspase</fullName>
    </submittedName>
</protein>
<dbReference type="PANTHER" id="PTHR48104">
    <property type="entry name" value="METACASPASE-4"/>
    <property type="match status" value="1"/>
</dbReference>
<dbReference type="Gene3D" id="3.40.50.1460">
    <property type="match status" value="1"/>
</dbReference>
<gene>
    <name evidence="2" type="ORF">HELGO_WM39007</name>
</gene>
<proteinExistence type="predicted"/>
<feature type="domain" description="Caspase family p20" evidence="1">
    <location>
        <begin position="11"/>
        <end position="148"/>
    </location>
</feature>
<dbReference type="Pfam" id="PF00656">
    <property type="entry name" value="Peptidase_C14"/>
    <property type="match status" value="1"/>
</dbReference>
<dbReference type="EMBL" id="CACVAZ010000071">
    <property type="protein sequence ID" value="CAA6811985.1"/>
    <property type="molecule type" value="Genomic_DNA"/>
</dbReference>
<dbReference type="AlphaFoldDB" id="A0A6S6T661"/>
<dbReference type="PANTHER" id="PTHR48104:SF30">
    <property type="entry name" value="METACASPASE-1"/>
    <property type="match status" value="1"/>
</dbReference>
<accession>A0A6S6T661</accession>
<dbReference type="InterPro" id="IPR029030">
    <property type="entry name" value="Caspase-like_dom_sf"/>
</dbReference>
<organism evidence="2">
    <name type="scientific">uncultured Sulfurovum sp</name>
    <dbReference type="NCBI Taxonomy" id="269237"/>
    <lineage>
        <taxon>Bacteria</taxon>
        <taxon>Pseudomonadati</taxon>
        <taxon>Campylobacterota</taxon>
        <taxon>Epsilonproteobacteria</taxon>
        <taxon>Campylobacterales</taxon>
        <taxon>Sulfurovaceae</taxon>
        <taxon>Sulfurovum</taxon>
        <taxon>environmental samples</taxon>
    </lineage>
</organism>
<name>A0A6S6T661_9BACT</name>